<dbReference type="Gene3D" id="3.30.1120.170">
    <property type="match status" value="1"/>
</dbReference>
<comment type="pathway">
    <text evidence="2">Cell wall biogenesis; lipoteichoic acid biosynthesis.</text>
</comment>
<dbReference type="SUPFAM" id="SSF53649">
    <property type="entry name" value="Alkaline phosphatase-like"/>
    <property type="match status" value="1"/>
</dbReference>
<keyword evidence="6 7" id="KW-0472">Membrane</keyword>
<dbReference type="PANTHER" id="PTHR47371">
    <property type="entry name" value="LIPOTEICHOIC ACID SYNTHASE"/>
    <property type="match status" value="1"/>
</dbReference>
<evidence type="ECO:0000256" key="3">
    <source>
        <dbReference type="ARBA" id="ARBA00022475"/>
    </source>
</evidence>
<dbReference type="Pfam" id="PF00884">
    <property type="entry name" value="Sulfatase"/>
    <property type="match status" value="1"/>
</dbReference>
<sequence length="698" mass="78668">MTYSDGTNSGSSRRNHYVGQPAVKVGSSNFDYYRKPKRNHGFAKRIAFFAYFPLLILWLETDLKIASGFDVLGGFAFTFLFTIVLSAVLVLLCSFSKRRGVNRGIATVLTAVLTIWYGVQMIYYNVFGTMVVVSSVTNGGAGQAFNSIDMIMTAITSRIVFVVLLFVPLAFFIIFGGKLFDFSKVKLKGKLIVLLIAVVFQIGTVLAVGIDRDSSDTKSNYNLYYGELQQVAVCERYGLYTMQRLDISRLMFGYKANIRTNSKPKNKESTADEIKKTEQKAQIMSADFSKLTKSTNNDELKSLYEYFDSEEPSYTNEYTGMFKGYNIIFITAESFSQYAIDKDLTPTLCKMYNEGFQFKNYYSPAWGVSTTDGEYANLTGLIPKSGVWSFSKSAENNVSFPFTLGEQSRKLGYKTVNAYHNHTYDYYDRDKYLTNIGYDYSAIGKGLDLGENVWPNSDLKMMQKTVDDYINSDSFSVYYMTVSGHGGYSYNTMSERNADLVKDLKYSDEVKGYLAANIELDKAMEYLLARLEKAGKLDNTLICLTDDHYPYSLDEFDGVSELAGHKVDTTFEQYKNAWLLWSGSMKKPVKVDTYCSSLDILPTLSNMLGLEYDSRMLAGTDVFGNKEPFVVFADRSWISQNGKYNASTGEYTAFKGAKGKDDIDELNNRCNNLFTVSRMILDNNVYAEAFGDTHVTGK</sequence>
<feature type="transmembrane region" description="Helical" evidence="7">
    <location>
        <begin position="104"/>
        <end position="124"/>
    </location>
</feature>
<evidence type="ECO:0000256" key="7">
    <source>
        <dbReference type="SAM" id="Phobius"/>
    </source>
</evidence>
<dbReference type="EMBL" id="NNSR01000039">
    <property type="protein sequence ID" value="PKD31438.1"/>
    <property type="molecule type" value="Genomic_DNA"/>
</dbReference>
<evidence type="ECO:0000259" key="8">
    <source>
        <dbReference type="Pfam" id="PF00884"/>
    </source>
</evidence>
<dbReference type="PANTHER" id="PTHR47371:SF3">
    <property type="entry name" value="PHOSPHOGLYCEROL TRANSFERASE I"/>
    <property type="match status" value="1"/>
</dbReference>
<comment type="caution">
    <text evidence="9">The sequence shown here is derived from an EMBL/GenBank/DDBJ whole genome shotgun (WGS) entry which is preliminary data.</text>
</comment>
<feature type="transmembrane region" description="Helical" evidence="7">
    <location>
        <begin position="159"/>
        <end position="179"/>
    </location>
</feature>
<feature type="transmembrane region" description="Helical" evidence="7">
    <location>
        <begin position="42"/>
        <end position="59"/>
    </location>
</feature>
<dbReference type="Gene3D" id="3.40.720.10">
    <property type="entry name" value="Alkaline Phosphatase, subunit A"/>
    <property type="match status" value="1"/>
</dbReference>
<dbReference type="RefSeq" id="WP_101028879.1">
    <property type="nucleotide sequence ID" value="NZ_CABMMZ010000039.1"/>
</dbReference>
<dbReference type="InterPro" id="IPR017850">
    <property type="entry name" value="Alkaline_phosphatase_core_sf"/>
</dbReference>
<accession>A0A2N0UWX4</accession>
<proteinExistence type="predicted"/>
<dbReference type="InterPro" id="IPR000917">
    <property type="entry name" value="Sulfatase_N"/>
</dbReference>
<gene>
    <name evidence="9" type="primary">ltaS1</name>
    <name evidence="9" type="ORF">RBATCC27255_00818</name>
</gene>
<evidence type="ECO:0000256" key="5">
    <source>
        <dbReference type="ARBA" id="ARBA00022989"/>
    </source>
</evidence>
<dbReference type="AlphaFoldDB" id="A0A2N0UWX4"/>
<evidence type="ECO:0000256" key="1">
    <source>
        <dbReference type="ARBA" id="ARBA00004651"/>
    </source>
</evidence>
<keyword evidence="3" id="KW-1003">Cell membrane</keyword>
<feature type="transmembrane region" description="Helical" evidence="7">
    <location>
        <begin position="71"/>
        <end position="92"/>
    </location>
</feature>
<evidence type="ECO:0000256" key="2">
    <source>
        <dbReference type="ARBA" id="ARBA00004936"/>
    </source>
</evidence>
<name>A0A2N0UWX4_9FIRM</name>
<feature type="transmembrane region" description="Helical" evidence="7">
    <location>
        <begin position="191"/>
        <end position="210"/>
    </location>
</feature>
<protein>
    <submittedName>
        <fullName evidence="9">Lipoteichoic acid synthase 1</fullName>
    </submittedName>
</protein>
<feature type="domain" description="Sulfatase N-terminal" evidence="8">
    <location>
        <begin position="326"/>
        <end position="609"/>
    </location>
</feature>
<evidence type="ECO:0000313" key="10">
    <source>
        <dbReference type="Proteomes" id="UP000233425"/>
    </source>
</evidence>
<keyword evidence="10" id="KW-1185">Reference proteome</keyword>
<evidence type="ECO:0000256" key="4">
    <source>
        <dbReference type="ARBA" id="ARBA00022692"/>
    </source>
</evidence>
<dbReference type="Proteomes" id="UP000233425">
    <property type="component" value="Unassembled WGS sequence"/>
</dbReference>
<dbReference type="GO" id="GO:0005886">
    <property type="term" value="C:plasma membrane"/>
    <property type="evidence" value="ECO:0007669"/>
    <property type="project" value="UniProtKB-SubCell"/>
</dbReference>
<keyword evidence="4 7" id="KW-0812">Transmembrane</keyword>
<evidence type="ECO:0000313" key="9">
    <source>
        <dbReference type="EMBL" id="PKD31438.1"/>
    </source>
</evidence>
<comment type="subcellular location">
    <subcellularLocation>
        <location evidence="1">Cell membrane</location>
        <topology evidence="1">Multi-pass membrane protein</topology>
    </subcellularLocation>
</comment>
<organism evidence="9 10">
    <name type="scientific">Ruminococcus bromii</name>
    <dbReference type="NCBI Taxonomy" id="40518"/>
    <lineage>
        <taxon>Bacteria</taxon>
        <taxon>Bacillati</taxon>
        <taxon>Bacillota</taxon>
        <taxon>Clostridia</taxon>
        <taxon>Eubacteriales</taxon>
        <taxon>Oscillospiraceae</taxon>
        <taxon>Ruminococcus</taxon>
    </lineage>
</organism>
<dbReference type="CDD" id="cd16015">
    <property type="entry name" value="LTA_synthase"/>
    <property type="match status" value="1"/>
</dbReference>
<dbReference type="InterPro" id="IPR050448">
    <property type="entry name" value="OpgB/LTA_synthase_biosynth"/>
</dbReference>
<reference evidence="9" key="1">
    <citation type="journal article" date="2018" name="Environ. Microbiol.">
        <title>Sporulation capability and amylosome conservation among diverse human colonic and rumen isolates of the keystone starch-degrader Ruminococcus bromii.</title>
        <authorList>
            <person name="Mukhopadhya I."/>
            <person name="Morais S."/>
            <person name="Laverde-Gomez J."/>
            <person name="Sheridan P.O."/>
            <person name="Walker A.W."/>
            <person name="Kelly W."/>
            <person name="Klieve A.V."/>
            <person name="Ouwerkerk D."/>
            <person name="Duncan S.H."/>
            <person name="Louis P."/>
            <person name="Koropatkin N."/>
            <person name="Cockburn D."/>
            <person name="Kibler R."/>
            <person name="Cooper P.J."/>
            <person name="Sandoval C."/>
            <person name="Crost E."/>
            <person name="Juge N."/>
            <person name="Bayer E.A."/>
            <person name="Flint H.J."/>
        </authorList>
    </citation>
    <scope>NUCLEOTIDE SEQUENCE [LARGE SCALE GENOMIC DNA]</scope>
    <source>
        <strain evidence="9">ATCC 27255</strain>
    </source>
</reference>
<evidence type="ECO:0000256" key="6">
    <source>
        <dbReference type="ARBA" id="ARBA00023136"/>
    </source>
</evidence>
<keyword evidence="5 7" id="KW-1133">Transmembrane helix</keyword>